<dbReference type="InterPro" id="IPR040676">
    <property type="entry name" value="DUF5641"/>
</dbReference>
<dbReference type="InterPro" id="IPR036987">
    <property type="entry name" value="SRA-YDG_sf"/>
</dbReference>
<dbReference type="PANTHER" id="PTHR47331:SF1">
    <property type="entry name" value="GAG-LIKE PROTEIN"/>
    <property type="match status" value="1"/>
</dbReference>
<evidence type="ECO:0008006" key="7">
    <source>
        <dbReference type="Google" id="ProtNLM"/>
    </source>
</evidence>
<sequence length="420" mass="47418">MGSQPIEHTSIARPFSSVGLDFCGPFDTKCVRHRSTIHFSSHLCVFVFMVTRAVHLELTSDLTTERFLDAFKLFMGHRGIPGVVNSDNAKTFVSAAKVMASQSINWKFIPPRTPHQGGIWEAAVKSAKSHLLCVTKGHARIFEEYATLFTEIEAILNSRPLCFRRDGDQEDAVLTPGHFLTGGHLLVPELELESTGSIRNRWIMHQQTIRSFWHSWYNDYLNELQTRSKWHSTQPNFEVGDIVAVKDETLTNIGEWGLGRIEAVNPDANGHDCLSSVILLVSLSTVHGPLCQGIWGREKVGAASLIFSSTYPDEEDLGEEFYYSGVKQTSSRRTLVRANRALALNCQAPFNDHVGAESANWKDGRPVWVVQSWKLRERSMYAPEEGFRYDGIYKVVKYFPQHRDDNLFIWTPSPNLASTT</sequence>
<dbReference type="SUPFAM" id="SSF53098">
    <property type="entry name" value="Ribonuclease H-like"/>
    <property type="match status" value="1"/>
</dbReference>
<dbReference type="InterPro" id="IPR015947">
    <property type="entry name" value="PUA-like_sf"/>
</dbReference>
<dbReference type="GO" id="GO:0015074">
    <property type="term" value="P:DNA integration"/>
    <property type="evidence" value="ECO:0007669"/>
    <property type="project" value="InterPro"/>
</dbReference>
<dbReference type="InterPro" id="IPR001584">
    <property type="entry name" value="Integrase_cat-core"/>
</dbReference>
<dbReference type="InterPro" id="IPR003105">
    <property type="entry name" value="SRA_YDG"/>
</dbReference>
<dbReference type="InterPro" id="IPR036397">
    <property type="entry name" value="RNaseH_sf"/>
</dbReference>
<dbReference type="PROSITE" id="PS50994">
    <property type="entry name" value="INTEGRASE"/>
    <property type="match status" value="1"/>
</dbReference>
<dbReference type="GO" id="GO:0003676">
    <property type="term" value="F:nucleic acid binding"/>
    <property type="evidence" value="ECO:0007669"/>
    <property type="project" value="InterPro"/>
</dbReference>
<dbReference type="EMBL" id="JBBCAQ010000006">
    <property type="protein sequence ID" value="KAK7603338.1"/>
    <property type="molecule type" value="Genomic_DNA"/>
</dbReference>
<evidence type="ECO:0000259" key="4">
    <source>
        <dbReference type="PROSITE" id="PS51015"/>
    </source>
</evidence>
<evidence type="ECO:0000313" key="6">
    <source>
        <dbReference type="Proteomes" id="UP001367676"/>
    </source>
</evidence>
<name>A0AAN9U2I6_9HEMI</name>
<dbReference type="AlphaFoldDB" id="A0AAN9U2I6"/>
<dbReference type="Pfam" id="PF02182">
    <property type="entry name" value="SAD_SRA"/>
    <property type="match status" value="1"/>
</dbReference>
<proteinExistence type="predicted"/>
<evidence type="ECO:0000259" key="3">
    <source>
        <dbReference type="PROSITE" id="PS50994"/>
    </source>
</evidence>
<comment type="caution">
    <text evidence="5">The sequence shown here is derived from an EMBL/GenBank/DDBJ whole genome shotgun (WGS) entry which is preliminary data.</text>
</comment>
<accession>A0AAN9U2I6</accession>
<gene>
    <name evidence="5" type="ORF">V9T40_003337</name>
</gene>
<feature type="domain" description="YDG" evidence="4">
    <location>
        <begin position="264"/>
        <end position="416"/>
    </location>
</feature>
<dbReference type="PROSITE" id="PS51015">
    <property type="entry name" value="YDG"/>
    <property type="match status" value="1"/>
</dbReference>
<dbReference type="Pfam" id="PF18701">
    <property type="entry name" value="DUF5641"/>
    <property type="match status" value="1"/>
</dbReference>
<evidence type="ECO:0000256" key="1">
    <source>
        <dbReference type="ARBA" id="ARBA00023242"/>
    </source>
</evidence>
<dbReference type="PANTHER" id="PTHR47331">
    <property type="entry name" value="PHD-TYPE DOMAIN-CONTAINING PROTEIN"/>
    <property type="match status" value="1"/>
</dbReference>
<keyword evidence="6" id="KW-1185">Reference proteome</keyword>
<dbReference type="SMART" id="SM00466">
    <property type="entry name" value="SRA"/>
    <property type="match status" value="1"/>
</dbReference>
<feature type="domain" description="Integrase catalytic" evidence="3">
    <location>
        <begin position="10"/>
        <end position="184"/>
    </location>
</feature>
<dbReference type="SUPFAM" id="SSF88697">
    <property type="entry name" value="PUA domain-like"/>
    <property type="match status" value="1"/>
</dbReference>
<dbReference type="Gene3D" id="2.30.280.10">
    <property type="entry name" value="SRA-YDG"/>
    <property type="match status" value="1"/>
</dbReference>
<dbReference type="Gene3D" id="3.30.420.10">
    <property type="entry name" value="Ribonuclease H-like superfamily/Ribonuclease H"/>
    <property type="match status" value="1"/>
</dbReference>
<evidence type="ECO:0000313" key="5">
    <source>
        <dbReference type="EMBL" id="KAK7603338.1"/>
    </source>
</evidence>
<dbReference type="GO" id="GO:0005634">
    <property type="term" value="C:nucleus"/>
    <property type="evidence" value="ECO:0007669"/>
    <property type="project" value="UniProtKB-SubCell"/>
</dbReference>
<organism evidence="5 6">
    <name type="scientific">Parthenolecanium corni</name>
    <dbReference type="NCBI Taxonomy" id="536013"/>
    <lineage>
        <taxon>Eukaryota</taxon>
        <taxon>Metazoa</taxon>
        <taxon>Ecdysozoa</taxon>
        <taxon>Arthropoda</taxon>
        <taxon>Hexapoda</taxon>
        <taxon>Insecta</taxon>
        <taxon>Pterygota</taxon>
        <taxon>Neoptera</taxon>
        <taxon>Paraneoptera</taxon>
        <taxon>Hemiptera</taxon>
        <taxon>Sternorrhyncha</taxon>
        <taxon>Coccoidea</taxon>
        <taxon>Coccidae</taxon>
        <taxon>Parthenolecanium</taxon>
    </lineage>
</organism>
<comment type="subcellular location">
    <subcellularLocation>
        <location evidence="2">Nucleus</location>
    </subcellularLocation>
</comment>
<evidence type="ECO:0000256" key="2">
    <source>
        <dbReference type="PROSITE-ProRule" id="PRU00358"/>
    </source>
</evidence>
<dbReference type="InterPro" id="IPR012337">
    <property type="entry name" value="RNaseH-like_sf"/>
</dbReference>
<keyword evidence="1 2" id="KW-0539">Nucleus</keyword>
<reference evidence="5 6" key="1">
    <citation type="submission" date="2024-03" db="EMBL/GenBank/DDBJ databases">
        <title>Adaptation during the transition from Ophiocordyceps entomopathogen to insect associate is accompanied by gene loss and intensified selection.</title>
        <authorList>
            <person name="Ward C.M."/>
            <person name="Onetto C.A."/>
            <person name="Borneman A.R."/>
        </authorList>
    </citation>
    <scope>NUCLEOTIDE SEQUENCE [LARGE SCALE GENOMIC DNA]</scope>
    <source>
        <strain evidence="5">AWRI1</strain>
        <tissue evidence="5">Single Adult Female</tissue>
    </source>
</reference>
<dbReference type="Proteomes" id="UP001367676">
    <property type="component" value="Unassembled WGS sequence"/>
</dbReference>
<protein>
    <recommendedName>
        <fullName evidence="7">Integrase catalytic domain-containing protein</fullName>
    </recommendedName>
</protein>